<evidence type="ECO:0000313" key="2">
    <source>
        <dbReference type="EMBL" id="CAI8023800.1"/>
    </source>
</evidence>
<feature type="compositionally biased region" description="Basic and acidic residues" evidence="1">
    <location>
        <begin position="376"/>
        <end position="432"/>
    </location>
</feature>
<dbReference type="Proteomes" id="UP001174909">
    <property type="component" value="Unassembled WGS sequence"/>
</dbReference>
<feature type="region of interest" description="Disordered" evidence="1">
    <location>
        <begin position="455"/>
        <end position="487"/>
    </location>
</feature>
<feature type="compositionally biased region" description="Acidic residues" evidence="1">
    <location>
        <begin position="166"/>
        <end position="175"/>
    </location>
</feature>
<dbReference type="EMBL" id="CASHTH010002032">
    <property type="protein sequence ID" value="CAI8023800.1"/>
    <property type="molecule type" value="Genomic_DNA"/>
</dbReference>
<feature type="compositionally biased region" description="Basic residues" evidence="1">
    <location>
        <begin position="472"/>
        <end position="487"/>
    </location>
</feature>
<protein>
    <submittedName>
        <fullName evidence="2">Uncharacterized protein</fullName>
    </submittedName>
</protein>
<proteinExistence type="predicted"/>
<feature type="compositionally biased region" description="Basic residues" evidence="1">
    <location>
        <begin position="270"/>
        <end position="285"/>
    </location>
</feature>
<feature type="compositionally biased region" description="Basic and acidic residues" evidence="1">
    <location>
        <begin position="305"/>
        <end position="347"/>
    </location>
</feature>
<reference evidence="2" key="1">
    <citation type="submission" date="2023-03" db="EMBL/GenBank/DDBJ databases">
        <authorList>
            <person name="Steffen K."/>
            <person name="Cardenas P."/>
        </authorList>
    </citation>
    <scope>NUCLEOTIDE SEQUENCE</scope>
</reference>
<accession>A0AA35WRC4</accession>
<dbReference type="AlphaFoldDB" id="A0AA35WRC4"/>
<organism evidence="2 3">
    <name type="scientific">Geodia barretti</name>
    <name type="common">Barrett's horny sponge</name>
    <dbReference type="NCBI Taxonomy" id="519541"/>
    <lineage>
        <taxon>Eukaryota</taxon>
        <taxon>Metazoa</taxon>
        <taxon>Porifera</taxon>
        <taxon>Demospongiae</taxon>
        <taxon>Heteroscleromorpha</taxon>
        <taxon>Tetractinellida</taxon>
        <taxon>Astrophorina</taxon>
        <taxon>Geodiidae</taxon>
        <taxon>Geodia</taxon>
    </lineage>
</organism>
<feature type="region of interest" description="Disordered" evidence="1">
    <location>
        <begin position="215"/>
        <end position="432"/>
    </location>
</feature>
<feature type="region of interest" description="Disordered" evidence="1">
    <location>
        <begin position="151"/>
        <end position="196"/>
    </location>
</feature>
<evidence type="ECO:0000256" key="1">
    <source>
        <dbReference type="SAM" id="MobiDB-lite"/>
    </source>
</evidence>
<comment type="caution">
    <text evidence="2">The sequence shown here is derived from an EMBL/GenBank/DDBJ whole genome shotgun (WGS) entry which is preliminary data.</text>
</comment>
<feature type="compositionally biased region" description="Low complexity" evidence="1">
    <location>
        <begin position="178"/>
        <end position="196"/>
    </location>
</feature>
<evidence type="ECO:0000313" key="3">
    <source>
        <dbReference type="Proteomes" id="UP001174909"/>
    </source>
</evidence>
<feature type="compositionally biased region" description="Basic and acidic residues" evidence="1">
    <location>
        <begin position="151"/>
        <end position="165"/>
    </location>
</feature>
<sequence>MNRHRNAREPELSLLAKGRGLMDGGVELECFADDRRSFTLNGESFIRPSTSPEGQQAKPYRRFQLMLPKTYVTRRGQMVLFTSPGDMIVGQSVTLQHRKEVTSATAARRLKTVNKLVSSSMDYEPTKSKSSEVGEFTPVYLQRLREAAERAKEAENYEAQGLDKDENMEEDDLEAADSGVGPSLRPSSSGRLSSLSHYSDGTVIQIPGERLMEEREDLTVSPTDPFKLLAGELGGHMASGQKVKTKPSGGKSTKKRKATSDMTTTAQKQKPSKTKGKKRKRGKKPTQKDSTDGGGVSHGSSKVNVLRDLESKRREKRELERQREEQARERARLEDELRKLRESKTEGESEVSDEGASEGGGRRGRGECVAMARGGIKADMEHKRNDEDTCHRKRDSTEGHRRKLTEAERAARAREAYEKGAKLREKSNYNNHRELQSLRLSQSITPAYTFSYFQHVPPRGAENSSSGGTAKGSRRGQQSKKQRQPKK</sequence>
<gene>
    <name evidence="2" type="ORF">GBAR_LOCUS13895</name>
</gene>
<name>A0AA35WRC4_GEOBA</name>
<keyword evidence="3" id="KW-1185">Reference proteome</keyword>